<gene>
    <name evidence="2" type="ORF">UV91_C0006G0030</name>
</gene>
<comment type="caution">
    <text evidence="2">The sequence shown here is derived from an EMBL/GenBank/DDBJ whole genome shotgun (WGS) entry which is preliminary data.</text>
</comment>
<evidence type="ECO:0000313" key="2">
    <source>
        <dbReference type="EMBL" id="KKT11401.1"/>
    </source>
</evidence>
<feature type="domain" description="HD" evidence="1">
    <location>
        <begin position="19"/>
        <end position="99"/>
    </location>
</feature>
<dbReference type="SUPFAM" id="SSF109604">
    <property type="entry name" value="HD-domain/PDEase-like"/>
    <property type="match status" value="1"/>
</dbReference>
<organism evidence="2 3">
    <name type="scientific">Candidatus Nomurabacteria bacterium GW2011_GWF2_43_24</name>
    <dbReference type="NCBI Taxonomy" id="1618778"/>
    <lineage>
        <taxon>Bacteria</taxon>
        <taxon>Candidatus Nomuraibacteriota</taxon>
    </lineage>
</organism>
<reference evidence="2 3" key="1">
    <citation type="journal article" date="2015" name="Nature">
        <title>rRNA introns, odd ribosomes, and small enigmatic genomes across a large radiation of phyla.</title>
        <authorList>
            <person name="Brown C.T."/>
            <person name="Hug L.A."/>
            <person name="Thomas B.C."/>
            <person name="Sharon I."/>
            <person name="Castelle C.J."/>
            <person name="Singh A."/>
            <person name="Wilkins M.J."/>
            <person name="Williams K.H."/>
            <person name="Banfield J.F."/>
        </authorList>
    </citation>
    <scope>NUCLEOTIDE SEQUENCE [LARGE SCALE GENOMIC DNA]</scope>
</reference>
<dbReference type="EMBL" id="LCGH01000006">
    <property type="protein sequence ID" value="KKT11401.1"/>
    <property type="molecule type" value="Genomic_DNA"/>
</dbReference>
<dbReference type="Pfam" id="PF01966">
    <property type="entry name" value="HD"/>
    <property type="match status" value="1"/>
</dbReference>
<dbReference type="Proteomes" id="UP000033907">
    <property type="component" value="Unassembled WGS sequence"/>
</dbReference>
<evidence type="ECO:0000313" key="3">
    <source>
        <dbReference type="Proteomes" id="UP000033907"/>
    </source>
</evidence>
<protein>
    <recommendedName>
        <fullName evidence="1">HD domain-containing protein</fullName>
    </recommendedName>
</protein>
<evidence type="ECO:0000259" key="1">
    <source>
        <dbReference type="Pfam" id="PF01966"/>
    </source>
</evidence>
<dbReference type="Gene3D" id="1.10.3210.10">
    <property type="entry name" value="Hypothetical protein af1432"/>
    <property type="match status" value="1"/>
</dbReference>
<proteinExistence type="predicted"/>
<sequence>MKKITEIYKEYKIMPSLQEHMFRVAAVASLICDNFTEPLPKKEIITACLLHDMGNIVKFKLDYFPELNEPEGMKYWQKVQDEYIKKYGNNDHDANNKIALEFGMGGRILELINSISFFGAPSNVLDKDFAKKIVAYADERVSPFDIVSLEERFIDLSKRYAHHSGMTSERKRFENALRDIEKQIFAKCKIKPEDITNESVAPIVVGLRNFIVK</sequence>
<dbReference type="InterPro" id="IPR006674">
    <property type="entry name" value="HD_domain"/>
</dbReference>
<dbReference type="AlphaFoldDB" id="A0A0G1EMW2"/>
<name>A0A0G1EMW2_9BACT</name>
<accession>A0A0G1EMW2</accession>